<evidence type="ECO:0000313" key="9">
    <source>
        <dbReference type="Proteomes" id="UP000032266"/>
    </source>
</evidence>
<dbReference type="RefSeq" id="WP_044618143.1">
    <property type="nucleotide sequence ID" value="NZ_CP007142.1"/>
</dbReference>
<organism evidence="8 9">
    <name type="scientific">Gynuella sunshinyii YC6258</name>
    <dbReference type="NCBI Taxonomy" id="1445510"/>
    <lineage>
        <taxon>Bacteria</taxon>
        <taxon>Pseudomonadati</taxon>
        <taxon>Pseudomonadota</taxon>
        <taxon>Gammaproteobacteria</taxon>
        <taxon>Oceanospirillales</taxon>
        <taxon>Saccharospirillaceae</taxon>
        <taxon>Gynuella</taxon>
    </lineage>
</organism>
<dbReference type="InterPro" id="IPR017946">
    <property type="entry name" value="PLC-like_Pdiesterase_TIM-brl"/>
</dbReference>
<comment type="catalytic activity">
    <reaction evidence="1">
        <text>a 1,2-diacyl-sn-glycero-3-phospho-(1D-myo-inositol) = 1D-myo-inositol 1,2-cyclic phosphate + a 1,2-diacyl-sn-glycerol</text>
        <dbReference type="Rhea" id="RHEA:17093"/>
        <dbReference type="ChEBI" id="CHEBI:17815"/>
        <dbReference type="ChEBI" id="CHEBI:57880"/>
        <dbReference type="ChEBI" id="CHEBI:58484"/>
        <dbReference type="EC" id="4.6.1.13"/>
    </reaction>
</comment>
<reference evidence="8 9" key="1">
    <citation type="submission" date="2014-01" db="EMBL/GenBank/DDBJ databases">
        <title>Full genme sequencing of cellulolytic bacterium Gynuella sunshinyii YC6258T gen. nov., sp. nov.</title>
        <authorList>
            <person name="Khan H."/>
            <person name="Chung E.J."/>
            <person name="Chung Y.R."/>
        </authorList>
    </citation>
    <scope>NUCLEOTIDE SEQUENCE [LARGE SCALE GENOMIC DNA]</scope>
    <source>
        <strain evidence="8 9">YC6258</strain>
    </source>
</reference>
<evidence type="ECO:0000256" key="1">
    <source>
        <dbReference type="ARBA" id="ARBA00001316"/>
    </source>
</evidence>
<evidence type="ECO:0000256" key="6">
    <source>
        <dbReference type="SAM" id="SignalP"/>
    </source>
</evidence>
<dbReference type="Proteomes" id="UP000032266">
    <property type="component" value="Chromosome"/>
</dbReference>
<dbReference type="SUPFAM" id="SSF51695">
    <property type="entry name" value="PLC-like phosphodiesterases"/>
    <property type="match status" value="1"/>
</dbReference>
<keyword evidence="6" id="KW-0732">Signal</keyword>
<dbReference type="AlphaFoldDB" id="A0A0C5V9I0"/>
<gene>
    <name evidence="8" type="ORF">YC6258_03989</name>
</gene>
<sequence length="309" mass="35388">MKSSILLCLLTLLTISRPGFADQDSIRLTDWMAQTDDSLPLSAMTIPGSHDSGAMYESIAGTARTQNLTISEQLHIGVRYLDIRLRHYEDALVVHHGAVYQHLNFDDVLVSVTDFLAAHPTETILMEVSEEYEAYNNTRSFEQTFVSYENNDLYRDFWWTHSYIPQLSEVRGKIVLLRRFRGSFWTSGGIDITPWADNAESDFYDTRNRPVHIQDYYVVKVTSNDNKWRAIEQNLNAAKNDTRGTLYINFSSGYRPILGIPNYPSVANDINNRLIDYFSPLTGQKQHHGIIVSDFISEQLTRTELAGYL</sequence>
<dbReference type="STRING" id="1445510.YC6258_03989"/>
<dbReference type="InterPro" id="IPR051057">
    <property type="entry name" value="PI-PLC_domain"/>
</dbReference>
<accession>A0A0C5V9I0</accession>
<dbReference type="Pfam" id="PF00388">
    <property type="entry name" value="PI-PLC-X"/>
    <property type="match status" value="1"/>
</dbReference>
<name>A0A0C5V9I0_9GAMM</name>
<feature type="chain" id="PRO_5002183248" description="1-phosphatidylinositol phosphodiesterase" evidence="6">
    <location>
        <begin position="22"/>
        <end position="309"/>
    </location>
</feature>
<evidence type="ECO:0000256" key="2">
    <source>
        <dbReference type="ARBA" id="ARBA00012581"/>
    </source>
</evidence>
<keyword evidence="9" id="KW-1185">Reference proteome</keyword>
<evidence type="ECO:0000313" key="8">
    <source>
        <dbReference type="EMBL" id="AJQ96025.1"/>
    </source>
</evidence>
<evidence type="ECO:0000256" key="4">
    <source>
        <dbReference type="ARBA" id="ARBA00030474"/>
    </source>
</evidence>
<dbReference type="GO" id="GO:0006629">
    <property type="term" value="P:lipid metabolic process"/>
    <property type="evidence" value="ECO:0007669"/>
    <property type="project" value="InterPro"/>
</dbReference>
<dbReference type="SMART" id="SM00148">
    <property type="entry name" value="PLCXc"/>
    <property type="match status" value="1"/>
</dbReference>
<dbReference type="PATRIC" id="fig|1445510.3.peg.3963"/>
<dbReference type="InterPro" id="IPR000909">
    <property type="entry name" value="PLipase_C_PInositol-sp_X_dom"/>
</dbReference>
<dbReference type="PANTHER" id="PTHR13593">
    <property type="match status" value="1"/>
</dbReference>
<dbReference type="KEGG" id="gsn:YC6258_03989"/>
<proteinExistence type="predicted"/>
<feature type="signal peptide" evidence="6">
    <location>
        <begin position="1"/>
        <end position="21"/>
    </location>
</feature>
<dbReference type="Gene3D" id="3.20.20.190">
    <property type="entry name" value="Phosphatidylinositol (PI) phosphodiesterase"/>
    <property type="match status" value="1"/>
</dbReference>
<evidence type="ECO:0000256" key="3">
    <source>
        <dbReference type="ARBA" id="ARBA00019758"/>
    </source>
</evidence>
<evidence type="ECO:0000259" key="7">
    <source>
        <dbReference type="SMART" id="SM00148"/>
    </source>
</evidence>
<feature type="domain" description="Phosphatidylinositol-specific phospholipase C X" evidence="7">
    <location>
        <begin position="35"/>
        <end position="179"/>
    </location>
</feature>
<dbReference type="EMBL" id="CP007142">
    <property type="protein sequence ID" value="AJQ96025.1"/>
    <property type="molecule type" value="Genomic_DNA"/>
</dbReference>
<protein>
    <recommendedName>
        <fullName evidence="3">1-phosphatidylinositol phosphodiesterase</fullName>
        <ecNumber evidence="2">4.6.1.13</ecNumber>
    </recommendedName>
    <alternativeName>
        <fullName evidence="4">Phosphatidylinositol diacylglycerol-lyase</fullName>
    </alternativeName>
    <alternativeName>
        <fullName evidence="5">Phosphatidylinositol-specific phospholipase C</fullName>
    </alternativeName>
</protein>
<evidence type="ECO:0000256" key="5">
    <source>
        <dbReference type="ARBA" id="ARBA00030782"/>
    </source>
</evidence>
<dbReference type="GO" id="GO:0004436">
    <property type="term" value="F:phosphatidylinositol diacylglycerol-lyase activity"/>
    <property type="evidence" value="ECO:0007669"/>
    <property type="project" value="UniProtKB-EC"/>
</dbReference>
<dbReference type="PROSITE" id="PS50007">
    <property type="entry name" value="PIPLC_X_DOMAIN"/>
    <property type="match status" value="1"/>
</dbReference>
<dbReference type="CDD" id="cd08586">
    <property type="entry name" value="PI-PLCc_BcPLC_like"/>
    <property type="match status" value="1"/>
</dbReference>
<dbReference type="GO" id="GO:0008081">
    <property type="term" value="F:phosphoric diester hydrolase activity"/>
    <property type="evidence" value="ECO:0007669"/>
    <property type="project" value="InterPro"/>
</dbReference>
<dbReference type="HOGENOM" id="CLU_024117_3_0_6"/>
<dbReference type="PANTHER" id="PTHR13593:SF113">
    <property type="entry name" value="SI:DKEY-266F7.9"/>
    <property type="match status" value="1"/>
</dbReference>
<dbReference type="EC" id="4.6.1.13" evidence="2"/>